<feature type="transmembrane region" description="Helical" evidence="11">
    <location>
        <begin position="23"/>
        <end position="41"/>
    </location>
</feature>
<dbReference type="InterPro" id="IPR050495">
    <property type="entry name" value="ATG22/LtaA_families"/>
</dbReference>
<evidence type="ECO:0000256" key="9">
    <source>
        <dbReference type="ARBA" id="ARBA00039715"/>
    </source>
</evidence>
<dbReference type="Proteomes" id="UP000254116">
    <property type="component" value="Unassembled WGS sequence"/>
</dbReference>
<evidence type="ECO:0000256" key="3">
    <source>
        <dbReference type="ARBA" id="ARBA00022448"/>
    </source>
</evidence>
<dbReference type="Pfam" id="PF07690">
    <property type="entry name" value="MFS_1"/>
    <property type="match status" value="1"/>
</dbReference>
<evidence type="ECO:0000313" key="14">
    <source>
        <dbReference type="Proteomes" id="UP000254116"/>
    </source>
</evidence>
<evidence type="ECO:0000313" key="13">
    <source>
        <dbReference type="EMBL" id="SUL33848.1"/>
    </source>
</evidence>
<feature type="transmembrane region" description="Helical" evidence="11">
    <location>
        <begin position="201"/>
        <end position="220"/>
    </location>
</feature>
<dbReference type="InterPro" id="IPR020846">
    <property type="entry name" value="MFS_dom"/>
</dbReference>
<keyword evidence="7 11" id="KW-0472">Membrane</keyword>
<evidence type="ECO:0000256" key="7">
    <source>
        <dbReference type="ARBA" id="ARBA00023136"/>
    </source>
</evidence>
<keyword evidence="5 11" id="KW-1133">Transmembrane helix</keyword>
<evidence type="ECO:0000256" key="1">
    <source>
        <dbReference type="ARBA" id="ARBA00004651"/>
    </source>
</evidence>
<dbReference type="GO" id="GO:0005886">
    <property type="term" value="C:plasma membrane"/>
    <property type="evidence" value="ECO:0007669"/>
    <property type="project" value="UniProtKB-SubCell"/>
</dbReference>
<feature type="transmembrane region" description="Helical" evidence="11">
    <location>
        <begin position="226"/>
        <end position="244"/>
    </location>
</feature>
<keyword evidence="4 11" id="KW-0812">Transmembrane</keyword>
<feature type="transmembrane region" description="Helical" evidence="11">
    <location>
        <begin position="159"/>
        <end position="181"/>
    </location>
</feature>
<comment type="similarity">
    <text evidence="8">Belongs to the major facilitator superfamily. LtaA family.</text>
</comment>
<evidence type="ECO:0000256" key="6">
    <source>
        <dbReference type="ARBA" id="ARBA00023055"/>
    </source>
</evidence>
<evidence type="ECO:0000256" key="2">
    <source>
        <dbReference type="ARBA" id="ARBA00004936"/>
    </source>
</evidence>
<feature type="transmembrane region" description="Helical" evidence="11">
    <location>
        <begin position="68"/>
        <end position="88"/>
    </location>
</feature>
<proteinExistence type="inferred from homology"/>
<feature type="transmembrane region" description="Helical" evidence="11">
    <location>
        <begin position="100"/>
        <end position="120"/>
    </location>
</feature>
<dbReference type="GO" id="GO:0006869">
    <property type="term" value="P:lipid transport"/>
    <property type="evidence" value="ECO:0007669"/>
    <property type="project" value="UniProtKB-KW"/>
</dbReference>
<sequence length="245" mass="27595">MVVRPIGRYGFMNLLIKVHPTRFAFMMSLVVLIAWILYYFVDVKLTNYNTRPVKAQLRQIVDVTKRHLLLFPGILLQGAAIAALVPILPTYATKVINVSTIEYTVAIIIGGIGCAVSMLFLSKLIDNRSRNFMYGVILSGFILYMILIFTLSMIVNIHILWIIALAIGLMYGILLPAWNTFMARFIKSDEQEETWGVFNSIQGFGSMIGPLFGGLITQFTNNLNNTFYFSALIFLVLAVFMEATL</sequence>
<dbReference type="EMBL" id="UHBY01000003">
    <property type="protein sequence ID" value="SUL33848.1"/>
    <property type="molecule type" value="Genomic_DNA"/>
</dbReference>
<feature type="domain" description="Major facilitator superfamily (MFS) profile" evidence="12">
    <location>
        <begin position="66"/>
        <end position="245"/>
    </location>
</feature>
<dbReference type="PANTHER" id="PTHR23519">
    <property type="entry name" value="AUTOPHAGY-RELATED PROTEIN 22"/>
    <property type="match status" value="1"/>
</dbReference>
<evidence type="ECO:0000256" key="4">
    <source>
        <dbReference type="ARBA" id="ARBA00022692"/>
    </source>
</evidence>
<name>A0A380EHZ8_STAAU</name>
<evidence type="ECO:0000256" key="8">
    <source>
        <dbReference type="ARBA" id="ARBA00038245"/>
    </source>
</evidence>
<dbReference type="InterPro" id="IPR011701">
    <property type="entry name" value="MFS"/>
</dbReference>
<comment type="subcellular location">
    <subcellularLocation>
        <location evidence="1">Cell membrane</location>
        <topology evidence="1">Multi-pass membrane protein</topology>
    </subcellularLocation>
</comment>
<dbReference type="SUPFAM" id="SSF103473">
    <property type="entry name" value="MFS general substrate transporter"/>
    <property type="match status" value="1"/>
</dbReference>
<evidence type="ECO:0000256" key="10">
    <source>
        <dbReference type="ARBA" id="ARBA00041534"/>
    </source>
</evidence>
<keyword evidence="6" id="KW-0445">Lipid transport</keyword>
<dbReference type="AlphaFoldDB" id="A0A380EHZ8"/>
<feature type="transmembrane region" description="Helical" evidence="11">
    <location>
        <begin position="132"/>
        <end position="153"/>
    </location>
</feature>
<dbReference type="PANTHER" id="PTHR23519:SF1">
    <property type="entry name" value="AUTOPHAGY-RELATED PROTEIN 22"/>
    <property type="match status" value="1"/>
</dbReference>
<dbReference type="InterPro" id="IPR036259">
    <property type="entry name" value="MFS_trans_sf"/>
</dbReference>
<evidence type="ECO:0000259" key="12">
    <source>
        <dbReference type="PROSITE" id="PS50850"/>
    </source>
</evidence>
<comment type="pathway">
    <text evidence="2">Cell wall biogenesis; lipoteichoic acid biosynthesis.</text>
</comment>
<dbReference type="PROSITE" id="PS50850">
    <property type="entry name" value="MFS"/>
    <property type="match status" value="1"/>
</dbReference>
<keyword evidence="3" id="KW-0813">Transport</keyword>
<evidence type="ECO:0000256" key="5">
    <source>
        <dbReference type="ARBA" id="ARBA00022989"/>
    </source>
</evidence>
<gene>
    <name evidence="13" type="primary">ltaA_1</name>
    <name evidence="13" type="ORF">NCTC10702_01545</name>
</gene>
<dbReference type="Gene3D" id="1.20.1250.20">
    <property type="entry name" value="MFS general substrate transporter like domains"/>
    <property type="match status" value="1"/>
</dbReference>
<organism evidence="13 14">
    <name type="scientific">Staphylococcus aureus</name>
    <dbReference type="NCBI Taxonomy" id="1280"/>
    <lineage>
        <taxon>Bacteria</taxon>
        <taxon>Bacillati</taxon>
        <taxon>Bacillota</taxon>
        <taxon>Bacilli</taxon>
        <taxon>Bacillales</taxon>
        <taxon>Staphylococcaceae</taxon>
        <taxon>Staphylococcus</taxon>
    </lineage>
</organism>
<accession>A0A380EHZ8</accession>
<dbReference type="GO" id="GO:0022857">
    <property type="term" value="F:transmembrane transporter activity"/>
    <property type="evidence" value="ECO:0007669"/>
    <property type="project" value="InterPro"/>
</dbReference>
<reference evidence="13 14" key="1">
    <citation type="submission" date="2018-06" db="EMBL/GenBank/DDBJ databases">
        <authorList>
            <consortium name="Pathogen Informatics"/>
            <person name="Doyle S."/>
        </authorList>
    </citation>
    <scope>NUCLEOTIDE SEQUENCE [LARGE SCALE GENOMIC DNA]</scope>
    <source>
        <strain evidence="13 14">NCTC10702</strain>
    </source>
</reference>
<protein>
    <recommendedName>
        <fullName evidence="9">Proton-coupled antiporter flippase LtaA</fullName>
    </recommendedName>
    <alternativeName>
        <fullName evidence="10">Lipoteichoic acid protein A</fullName>
    </alternativeName>
</protein>
<evidence type="ECO:0000256" key="11">
    <source>
        <dbReference type="SAM" id="Phobius"/>
    </source>
</evidence>